<dbReference type="InterPro" id="IPR001045">
    <property type="entry name" value="Spermi_synthase"/>
</dbReference>
<evidence type="ECO:0000313" key="8">
    <source>
        <dbReference type="EMBL" id="USR90734.1"/>
    </source>
</evidence>
<dbReference type="Gene3D" id="3.40.50.150">
    <property type="entry name" value="Vaccinia Virus protein VP39"/>
    <property type="match status" value="1"/>
</dbReference>
<feature type="binding site" evidence="4">
    <location>
        <begin position="381"/>
        <end position="382"/>
    </location>
    <ligand>
        <name>S-methyl-5'-thioadenosine</name>
        <dbReference type="ChEBI" id="CHEBI:17509"/>
    </ligand>
</feature>
<feature type="domain" description="PABS" evidence="7">
    <location>
        <begin position="240"/>
        <end position="478"/>
    </location>
</feature>
<comment type="similarity">
    <text evidence="1 4">Belongs to the spermidine/spermine synthase family.</text>
</comment>
<dbReference type="GO" id="GO:0004766">
    <property type="term" value="F:spermidine synthase activity"/>
    <property type="evidence" value="ECO:0007669"/>
    <property type="project" value="UniProtKB-EC"/>
</dbReference>
<dbReference type="PROSITE" id="PS51006">
    <property type="entry name" value="PABS_2"/>
    <property type="match status" value="1"/>
</dbReference>
<organism evidence="8 9">
    <name type="scientific">Phormidium yuhuli AB48</name>
    <dbReference type="NCBI Taxonomy" id="2940671"/>
    <lineage>
        <taxon>Bacteria</taxon>
        <taxon>Bacillati</taxon>
        <taxon>Cyanobacteriota</taxon>
        <taxon>Cyanophyceae</taxon>
        <taxon>Oscillatoriophycideae</taxon>
        <taxon>Oscillatoriales</taxon>
        <taxon>Oscillatoriaceae</taxon>
        <taxon>Phormidium</taxon>
        <taxon>Phormidium yuhuli</taxon>
    </lineage>
</organism>
<keyword evidence="4" id="KW-0812">Transmembrane</keyword>
<dbReference type="EMBL" id="CP098611">
    <property type="protein sequence ID" value="USR90734.1"/>
    <property type="molecule type" value="Genomic_DNA"/>
</dbReference>
<evidence type="ECO:0000256" key="4">
    <source>
        <dbReference type="HAMAP-Rule" id="MF_00198"/>
    </source>
</evidence>
<reference evidence="8" key="1">
    <citation type="submission" date="2022-06" db="EMBL/GenBank/DDBJ databases">
        <title>Genome sequence of Phormidium yuhuli AB48 isolated from an industrial photobioreactor environment.</title>
        <authorList>
            <person name="Qiu Y."/>
            <person name="Noonan A.J.C."/>
            <person name="Dofher K."/>
            <person name="Koch M."/>
            <person name="Kieft B."/>
            <person name="Lin X."/>
            <person name="Ziels R.M."/>
            <person name="Hallam S.J."/>
        </authorList>
    </citation>
    <scope>NUCLEOTIDE SEQUENCE</scope>
    <source>
        <strain evidence="8">AB48</strain>
    </source>
</reference>
<dbReference type="InterPro" id="IPR029063">
    <property type="entry name" value="SAM-dependent_MTases_sf"/>
</dbReference>
<keyword evidence="4" id="KW-0472">Membrane</keyword>
<feature type="transmembrane region" description="Helical" evidence="4">
    <location>
        <begin position="38"/>
        <end position="64"/>
    </location>
</feature>
<comment type="subunit">
    <text evidence="4">Homodimer or homotetramer.</text>
</comment>
<comment type="pathway">
    <text evidence="4">Amine and polyamine biosynthesis; spermidine biosynthesis; spermidine from putrescine: step 1/1.</text>
</comment>
<evidence type="ECO:0000256" key="3">
    <source>
        <dbReference type="ARBA" id="ARBA00023115"/>
    </source>
</evidence>
<feature type="binding site" evidence="4">
    <location>
        <position position="327"/>
    </location>
    <ligand>
        <name>spermidine</name>
        <dbReference type="ChEBI" id="CHEBI:57834"/>
    </ligand>
</feature>
<keyword evidence="4" id="KW-0745">Spermidine biosynthesis</keyword>
<dbReference type="InterPro" id="IPR030374">
    <property type="entry name" value="PABS"/>
</dbReference>
<dbReference type="CDD" id="cd02440">
    <property type="entry name" value="AdoMet_MTases"/>
    <property type="match status" value="1"/>
</dbReference>
<evidence type="ECO:0000313" key="9">
    <source>
        <dbReference type="Proteomes" id="UP001056708"/>
    </source>
</evidence>
<feature type="binding site" evidence="4">
    <location>
        <position position="406"/>
    </location>
    <ligand>
        <name>S-methyl-5'-thioadenosine</name>
        <dbReference type="ChEBI" id="CHEBI:17509"/>
    </ligand>
</feature>
<keyword evidence="2 4" id="KW-0808">Transferase</keyword>
<dbReference type="EC" id="2.5.1.16" evidence="4"/>
<keyword evidence="9" id="KW-1185">Reference proteome</keyword>
<comment type="function">
    <text evidence="4">Catalyzes the irreversible transfer of a propylamine group from the amino donor S-adenosylmethioninamine (decarboxy-AdoMet) to putrescine (1,4-diaminobutane) to yield spermidine.</text>
</comment>
<keyword evidence="4" id="KW-1133">Transmembrane helix</keyword>
<dbReference type="PANTHER" id="PTHR43317:SF1">
    <property type="entry name" value="THERMOSPERMINE SYNTHASE ACAULIS5"/>
    <property type="match status" value="1"/>
</dbReference>
<feature type="transmembrane region" description="Helical" evidence="4">
    <location>
        <begin position="202"/>
        <end position="220"/>
    </location>
</feature>
<evidence type="ECO:0000256" key="5">
    <source>
        <dbReference type="PROSITE-ProRule" id="PRU00354"/>
    </source>
</evidence>
<dbReference type="HAMAP" id="MF_00198">
    <property type="entry name" value="Spermidine_synth"/>
    <property type="match status" value="1"/>
</dbReference>
<accession>A0ABY5ANE7</accession>
<feature type="transmembrane region" description="Helical" evidence="4">
    <location>
        <begin position="140"/>
        <end position="161"/>
    </location>
</feature>
<name>A0ABY5ANE7_9CYAN</name>
<feature type="active site" description="Proton acceptor" evidence="4 5">
    <location>
        <position position="399"/>
    </location>
</feature>
<feature type="binding site" evidence="4">
    <location>
        <position position="347"/>
    </location>
    <ligand>
        <name>S-methyl-5'-thioadenosine</name>
        <dbReference type="ChEBI" id="CHEBI:17509"/>
    </ligand>
</feature>
<evidence type="ECO:0000256" key="1">
    <source>
        <dbReference type="ARBA" id="ARBA00007867"/>
    </source>
</evidence>
<evidence type="ECO:0000256" key="6">
    <source>
        <dbReference type="SAM" id="MobiDB-lite"/>
    </source>
</evidence>
<feature type="transmembrane region" description="Helical" evidence="4">
    <location>
        <begin position="115"/>
        <end position="134"/>
    </location>
</feature>
<proteinExistence type="inferred from homology"/>
<dbReference type="PANTHER" id="PTHR43317">
    <property type="entry name" value="THERMOSPERMINE SYNTHASE ACAULIS5"/>
    <property type="match status" value="1"/>
</dbReference>
<gene>
    <name evidence="4" type="primary">speE</name>
    <name evidence="8" type="ORF">NEA10_18220</name>
</gene>
<feature type="region of interest" description="Disordered" evidence="6">
    <location>
        <begin position="1"/>
        <end position="27"/>
    </location>
</feature>
<dbReference type="Pfam" id="PF01564">
    <property type="entry name" value="Spermine_synth"/>
    <property type="match status" value="1"/>
</dbReference>
<feature type="binding site" evidence="4">
    <location>
        <position position="303"/>
    </location>
    <ligand>
        <name>spermidine</name>
        <dbReference type="ChEBI" id="CHEBI:57834"/>
    </ligand>
</feature>
<evidence type="ECO:0000259" key="7">
    <source>
        <dbReference type="PROSITE" id="PS51006"/>
    </source>
</evidence>
<dbReference type="Proteomes" id="UP001056708">
    <property type="component" value="Chromosome"/>
</dbReference>
<sequence length="539" mass="58900">MASNPPTSADVIPEETNSPGETGDDRPWVRLGRSQRNLLLAATAVCSACGLAVELLLGTLASYLVGNQALAYGVAVGGFLAAMGIGSYLSRFLVTEGDRSQQQEQLLRRFMQVELAIAPLSAFLPLGLFAIFVVDGPLWIGLSLVTLMLGTLAGIEIPLLTRIFEQDDGVKDAIAGVLALDYAGALVGSLAFPVILLPWLGLFPSAAIIGALPAVMVVILAQNFPSLRSWRLWGLGISLILIAFAPLTIPLSNALENNLYDAPIIARVRSPYQKIVLTRWRQDVRLFLDGDLQLSTIDEYRYHEALVHPAMSATPNPKRVLLLGAGDGMAAREVLKWPQVERLLLIDLDPEVVNLSRRHPFLKRVNQGALENPRLEVRIADAFLAAPALDEEFDVIIADFPDPDRPILAKLYAEGFYRRLLPRLAADGVLVTQASSSFFAPRVMACIAATLESVGLAVHPYTVHVPSFGPWGFVLAGRQEIHPETWTLPVETRFLTPPLLAHLFDLPADIQVPHVAINRLSHPVIVDYQTHNRWDGFES</sequence>
<dbReference type="RefSeq" id="WP_252662758.1">
    <property type="nucleotide sequence ID" value="NZ_CP098611.1"/>
</dbReference>
<protein>
    <recommendedName>
        <fullName evidence="4">Polyamine aminopropyltransferase</fullName>
    </recommendedName>
    <alternativeName>
        <fullName evidence="4">Putrescine aminopropyltransferase</fullName>
        <shortName evidence="4">PAPT</shortName>
    </alternativeName>
    <alternativeName>
        <fullName evidence="4">Spermidine synthase</fullName>
        <shortName evidence="4">SPDS</shortName>
        <shortName evidence="4">SPDSY</shortName>
        <ecNumber evidence="4">2.5.1.16</ecNumber>
    </alternativeName>
</protein>
<keyword evidence="4" id="KW-1003">Cell membrane</keyword>
<feature type="transmembrane region" description="Helical" evidence="4">
    <location>
        <begin position="232"/>
        <end position="251"/>
    </location>
</feature>
<comment type="catalytic activity">
    <reaction evidence="4">
        <text>S-adenosyl 3-(methylsulfanyl)propylamine + putrescine = S-methyl-5'-thioadenosine + spermidine + H(+)</text>
        <dbReference type="Rhea" id="RHEA:12721"/>
        <dbReference type="ChEBI" id="CHEBI:15378"/>
        <dbReference type="ChEBI" id="CHEBI:17509"/>
        <dbReference type="ChEBI" id="CHEBI:57443"/>
        <dbReference type="ChEBI" id="CHEBI:57834"/>
        <dbReference type="ChEBI" id="CHEBI:326268"/>
        <dbReference type="EC" id="2.5.1.16"/>
    </reaction>
</comment>
<feature type="transmembrane region" description="Helical" evidence="4">
    <location>
        <begin position="173"/>
        <end position="196"/>
    </location>
</feature>
<keyword evidence="3 4" id="KW-0620">Polyamine biosynthesis</keyword>
<comment type="subcellular location">
    <subcellularLocation>
        <location evidence="4">Cell membrane</location>
        <topology evidence="4">Multi-pass membrane protein</topology>
    </subcellularLocation>
</comment>
<feature type="binding site" evidence="4">
    <location>
        <position position="273"/>
    </location>
    <ligand>
        <name>S-methyl-5'-thioadenosine</name>
        <dbReference type="ChEBI" id="CHEBI:17509"/>
    </ligand>
</feature>
<evidence type="ECO:0000256" key="2">
    <source>
        <dbReference type="ARBA" id="ARBA00022679"/>
    </source>
</evidence>
<dbReference type="NCBIfam" id="NF002956">
    <property type="entry name" value="PRK03612.1"/>
    <property type="match status" value="1"/>
</dbReference>
<feature type="transmembrane region" description="Helical" evidence="4">
    <location>
        <begin position="70"/>
        <end position="94"/>
    </location>
</feature>
<comment type="caution">
    <text evidence="4">Lacks conserved residue(s) required for the propagation of feature annotation.</text>
</comment>
<dbReference type="SUPFAM" id="SSF53335">
    <property type="entry name" value="S-adenosyl-L-methionine-dependent methyltransferases"/>
    <property type="match status" value="1"/>
</dbReference>
<dbReference type="NCBIfam" id="NF037959">
    <property type="entry name" value="MFS_SpdSyn"/>
    <property type="match status" value="1"/>
</dbReference>